<feature type="domain" description="HTH tetR-type" evidence="6">
    <location>
        <begin position="44"/>
        <end position="104"/>
    </location>
</feature>
<evidence type="ECO:0000313" key="8">
    <source>
        <dbReference type="Proteomes" id="UP000094622"/>
    </source>
</evidence>
<dbReference type="OrthoDB" id="9795242at2"/>
<protein>
    <submittedName>
        <fullName evidence="7">Putative HTH-type transcriptional regulator YfiR</fullName>
    </submittedName>
</protein>
<dbReference type="SUPFAM" id="SSF48498">
    <property type="entry name" value="Tetracyclin repressor-like, C-terminal domain"/>
    <property type="match status" value="1"/>
</dbReference>
<gene>
    <name evidence="7" type="primary">yfiR</name>
    <name evidence="7" type="ORF">A6302_01633</name>
</gene>
<comment type="caution">
    <text evidence="7">The sequence shown here is derived from an EMBL/GenBank/DDBJ whole genome shotgun (WGS) entry which is preliminary data.</text>
</comment>
<dbReference type="RefSeq" id="WP_083255592.1">
    <property type="nucleotide sequence ID" value="NZ_MCRJ01000031.1"/>
</dbReference>
<dbReference type="InterPro" id="IPR050109">
    <property type="entry name" value="HTH-type_TetR-like_transc_reg"/>
</dbReference>
<dbReference type="InterPro" id="IPR001647">
    <property type="entry name" value="HTH_TetR"/>
</dbReference>
<reference evidence="7 8" key="1">
    <citation type="submission" date="2016-07" db="EMBL/GenBank/DDBJ databases">
        <title>Draft Genome Sequence of Methylobrevis pamukkalensis PK2.</title>
        <authorList>
            <person name="Vasilenko O.V."/>
            <person name="Doronina N.V."/>
            <person name="Shmareva M.N."/>
            <person name="Tarlachkov S.V."/>
            <person name="Mustakhimov I."/>
            <person name="Trotsenko Y.A."/>
        </authorList>
    </citation>
    <scope>NUCLEOTIDE SEQUENCE [LARGE SCALE GENOMIC DNA]</scope>
    <source>
        <strain evidence="7 8">PK2</strain>
    </source>
</reference>
<evidence type="ECO:0000256" key="4">
    <source>
        <dbReference type="PROSITE-ProRule" id="PRU00335"/>
    </source>
</evidence>
<dbReference type="AlphaFoldDB" id="A0A1E3H432"/>
<evidence type="ECO:0000259" key="6">
    <source>
        <dbReference type="PROSITE" id="PS50977"/>
    </source>
</evidence>
<dbReference type="InterPro" id="IPR036271">
    <property type="entry name" value="Tet_transcr_reg_TetR-rel_C_sf"/>
</dbReference>
<organism evidence="7 8">
    <name type="scientific">Methylobrevis pamukkalensis</name>
    <dbReference type="NCBI Taxonomy" id="1439726"/>
    <lineage>
        <taxon>Bacteria</taxon>
        <taxon>Pseudomonadati</taxon>
        <taxon>Pseudomonadota</taxon>
        <taxon>Alphaproteobacteria</taxon>
        <taxon>Hyphomicrobiales</taxon>
        <taxon>Pleomorphomonadaceae</taxon>
        <taxon>Methylobrevis</taxon>
    </lineage>
</organism>
<dbReference type="PATRIC" id="fig|1439726.3.peg.1724"/>
<evidence type="ECO:0000256" key="1">
    <source>
        <dbReference type="ARBA" id="ARBA00023015"/>
    </source>
</evidence>
<feature type="region of interest" description="Disordered" evidence="5">
    <location>
        <begin position="1"/>
        <end position="38"/>
    </location>
</feature>
<evidence type="ECO:0000256" key="5">
    <source>
        <dbReference type="SAM" id="MobiDB-lite"/>
    </source>
</evidence>
<dbReference type="PRINTS" id="PR00455">
    <property type="entry name" value="HTHTETR"/>
</dbReference>
<keyword evidence="2 4" id="KW-0238">DNA-binding</keyword>
<evidence type="ECO:0000313" key="7">
    <source>
        <dbReference type="EMBL" id="ODN71072.1"/>
    </source>
</evidence>
<sequence>MTATTRRPRRARTAAIATDPVSAETGAGGEKTSGRAEAGVNGTAGAAEILQRVALDLFAQQNYSTVTIKDIADATGFNASLIYYYFGSKEALFMKAVETTVEDAFKHFEAITAKATSPEEIISLWIEVHIRQYVPLQKLAKISLDYASTHNRTPRIDRAIQEFYDKEAALLGKAIRDGIRDGIFRPVKPADTVVFISTFLDGSLFRNVMFPSFNYAAAIRNMRKIVLGHLRV</sequence>
<evidence type="ECO:0000256" key="2">
    <source>
        <dbReference type="ARBA" id="ARBA00023125"/>
    </source>
</evidence>
<dbReference type="InterPro" id="IPR009057">
    <property type="entry name" value="Homeodomain-like_sf"/>
</dbReference>
<dbReference type="Proteomes" id="UP000094622">
    <property type="component" value="Unassembled WGS sequence"/>
</dbReference>
<keyword evidence="1" id="KW-0805">Transcription regulation</keyword>
<evidence type="ECO:0000256" key="3">
    <source>
        <dbReference type="ARBA" id="ARBA00023163"/>
    </source>
</evidence>
<name>A0A1E3H432_9HYPH</name>
<dbReference type="GO" id="GO:0000976">
    <property type="term" value="F:transcription cis-regulatory region binding"/>
    <property type="evidence" value="ECO:0007669"/>
    <property type="project" value="TreeGrafter"/>
</dbReference>
<dbReference type="GO" id="GO:0003700">
    <property type="term" value="F:DNA-binding transcription factor activity"/>
    <property type="evidence" value="ECO:0007669"/>
    <property type="project" value="TreeGrafter"/>
</dbReference>
<feature type="DNA-binding region" description="H-T-H motif" evidence="4">
    <location>
        <begin position="67"/>
        <end position="86"/>
    </location>
</feature>
<feature type="compositionally biased region" description="Basic residues" evidence="5">
    <location>
        <begin position="1"/>
        <end position="12"/>
    </location>
</feature>
<dbReference type="PANTHER" id="PTHR30055">
    <property type="entry name" value="HTH-TYPE TRANSCRIPTIONAL REGULATOR RUTR"/>
    <property type="match status" value="1"/>
</dbReference>
<keyword evidence="8" id="KW-1185">Reference proteome</keyword>
<keyword evidence="3" id="KW-0804">Transcription</keyword>
<dbReference type="Gene3D" id="1.10.10.60">
    <property type="entry name" value="Homeodomain-like"/>
    <property type="match status" value="1"/>
</dbReference>
<dbReference type="PROSITE" id="PS50977">
    <property type="entry name" value="HTH_TETR_2"/>
    <property type="match status" value="1"/>
</dbReference>
<proteinExistence type="predicted"/>
<dbReference type="PANTHER" id="PTHR30055:SF234">
    <property type="entry name" value="HTH-TYPE TRANSCRIPTIONAL REGULATOR BETI"/>
    <property type="match status" value="1"/>
</dbReference>
<accession>A0A1E3H432</accession>
<dbReference type="SUPFAM" id="SSF46689">
    <property type="entry name" value="Homeodomain-like"/>
    <property type="match status" value="1"/>
</dbReference>
<dbReference type="EMBL" id="MCRJ01000031">
    <property type="protein sequence ID" value="ODN71072.1"/>
    <property type="molecule type" value="Genomic_DNA"/>
</dbReference>
<dbReference type="Gene3D" id="1.10.357.10">
    <property type="entry name" value="Tetracycline Repressor, domain 2"/>
    <property type="match status" value="1"/>
</dbReference>
<dbReference type="Pfam" id="PF00440">
    <property type="entry name" value="TetR_N"/>
    <property type="match status" value="1"/>
</dbReference>